<evidence type="ECO:0000313" key="2">
    <source>
        <dbReference type="EMBL" id="KAL2076467.1"/>
    </source>
</evidence>
<gene>
    <name evidence="2" type="ORF">ACEWY4_027931</name>
</gene>
<dbReference type="SUPFAM" id="SSF53098">
    <property type="entry name" value="Ribonuclease H-like"/>
    <property type="match status" value="1"/>
</dbReference>
<dbReference type="Pfam" id="PF17919">
    <property type="entry name" value="RT_RNaseH_2"/>
    <property type="match status" value="1"/>
</dbReference>
<protein>
    <recommendedName>
        <fullName evidence="1">RNase H type-1 domain-containing protein</fullName>
    </recommendedName>
</protein>
<organism evidence="2 3">
    <name type="scientific">Coilia grayii</name>
    <name type="common">Gray's grenadier anchovy</name>
    <dbReference type="NCBI Taxonomy" id="363190"/>
    <lineage>
        <taxon>Eukaryota</taxon>
        <taxon>Metazoa</taxon>
        <taxon>Chordata</taxon>
        <taxon>Craniata</taxon>
        <taxon>Vertebrata</taxon>
        <taxon>Euteleostomi</taxon>
        <taxon>Actinopterygii</taxon>
        <taxon>Neopterygii</taxon>
        <taxon>Teleostei</taxon>
        <taxon>Clupei</taxon>
        <taxon>Clupeiformes</taxon>
        <taxon>Clupeoidei</taxon>
        <taxon>Engraulidae</taxon>
        <taxon>Coilinae</taxon>
        <taxon>Coilia</taxon>
    </lineage>
</organism>
<dbReference type="PROSITE" id="PS50879">
    <property type="entry name" value="RNASE_H_1"/>
    <property type="match status" value="1"/>
</dbReference>
<evidence type="ECO:0000259" key="1">
    <source>
        <dbReference type="PROSITE" id="PS50879"/>
    </source>
</evidence>
<dbReference type="InterPro" id="IPR043502">
    <property type="entry name" value="DNA/RNA_pol_sf"/>
</dbReference>
<dbReference type="InterPro" id="IPR036397">
    <property type="entry name" value="RNaseH_sf"/>
</dbReference>
<dbReference type="Proteomes" id="UP001591681">
    <property type="component" value="Unassembled WGS sequence"/>
</dbReference>
<proteinExistence type="predicted"/>
<dbReference type="Gene3D" id="3.30.420.10">
    <property type="entry name" value="Ribonuclease H-like superfamily/Ribonuclease H"/>
    <property type="match status" value="1"/>
</dbReference>
<dbReference type="InterPro" id="IPR041577">
    <property type="entry name" value="RT_RNaseH_2"/>
</dbReference>
<dbReference type="InterPro" id="IPR012337">
    <property type="entry name" value="RNaseH-like_sf"/>
</dbReference>
<dbReference type="AlphaFoldDB" id="A0ABD1INT0"/>
<dbReference type="PANTHER" id="PTHR33064">
    <property type="entry name" value="POL PROTEIN"/>
    <property type="match status" value="1"/>
</dbReference>
<name>A0ABD1INT0_9TELE</name>
<evidence type="ECO:0000313" key="3">
    <source>
        <dbReference type="Proteomes" id="UP001591681"/>
    </source>
</evidence>
<feature type="domain" description="RNase H type-1" evidence="1">
    <location>
        <begin position="198"/>
        <end position="345"/>
    </location>
</feature>
<accession>A0ABD1INT0</accession>
<sequence length="345" mass="36792">MDFSAIAKPLQESATACAKLTDAVQWSADCEKAFVTLKGALASAPALGLSDYAKPFDLFVCEHKDTASAVLCQKHGGRNLPIAYVSRTLDTVASGLLPCLRAVAACADIVQMFPLTVYIPHEVHALLLQAKTTHLTSARLLNYQHILLAQEHITLTRCNTLNPATMLPSAVDGKPHDCLTVIEMSTKPRPDILDTPITNADCVFYVDGSSLRRDDGTLGTAYAVVSDHAVVETHCLSSNLSAQAAELVALSRACVLAAGKSLTVFTDSKYAHGIVHDFGAIWRERGFRTATGKPIQHLQFVSLLLDAIQLPSAVAVVKCEAHTNNSDSVSRGNAFAVFPQRGGGG</sequence>
<dbReference type="Gene3D" id="3.10.20.370">
    <property type="match status" value="1"/>
</dbReference>
<comment type="caution">
    <text evidence="2">The sequence shown here is derived from an EMBL/GenBank/DDBJ whole genome shotgun (WGS) entry which is preliminary data.</text>
</comment>
<reference evidence="2 3" key="1">
    <citation type="submission" date="2024-09" db="EMBL/GenBank/DDBJ databases">
        <title>A chromosome-level genome assembly of Gray's grenadier anchovy, Coilia grayii.</title>
        <authorList>
            <person name="Fu Z."/>
        </authorList>
    </citation>
    <scope>NUCLEOTIDE SEQUENCE [LARGE SCALE GENOMIC DNA]</scope>
    <source>
        <strain evidence="2">G4</strain>
        <tissue evidence="2">Muscle</tissue>
    </source>
</reference>
<dbReference type="GO" id="GO:0006259">
    <property type="term" value="P:DNA metabolic process"/>
    <property type="evidence" value="ECO:0007669"/>
    <property type="project" value="UniProtKB-ARBA"/>
</dbReference>
<dbReference type="InterPro" id="IPR002156">
    <property type="entry name" value="RNaseH_domain"/>
</dbReference>
<dbReference type="EMBL" id="JBHFQA010000339">
    <property type="protein sequence ID" value="KAL2076467.1"/>
    <property type="molecule type" value="Genomic_DNA"/>
</dbReference>
<dbReference type="SUPFAM" id="SSF56672">
    <property type="entry name" value="DNA/RNA polymerases"/>
    <property type="match status" value="1"/>
</dbReference>
<dbReference type="InterPro" id="IPR051320">
    <property type="entry name" value="Viral_Replic_Matur_Polypro"/>
</dbReference>
<dbReference type="Pfam" id="PF00075">
    <property type="entry name" value="RNase_H"/>
    <property type="match status" value="1"/>
</dbReference>
<dbReference type="InterPro" id="IPR043128">
    <property type="entry name" value="Rev_trsase/Diguanyl_cyclase"/>
</dbReference>
<keyword evidence="3" id="KW-1185">Reference proteome</keyword>
<dbReference type="PANTHER" id="PTHR33064:SF37">
    <property type="entry name" value="RIBONUCLEASE H"/>
    <property type="match status" value="1"/>
</dbReference>
<dbReference type="Gene3D" id="3.30.70.270">
    <property type="match status" value="1"/>
</dbReference>